<dbReference type="InterPro" id="IPR027790">
    <property type="entry name" value="AdoMet_synthase_2_family"/>
</dbReference>
<dbReference type="InterPro" id="IPR042543">
    <property type="entry name" value="AdoMet_synthase_2"/>
</dbReference>
<dbReference type="EMBL" id="MHRJ01000021">
    <property type="protein sequence ID" value="OHA22727.1"/>
    <property type="molecule type" value="Genomic_DNA"/>
</dbReference>
<dbReference type="Gene3D" id="3.30.300.280">
    <property type="entry name" value="S-adenosylmethionine synthetase, C-terminal domain"/>
    <property type="match status" value="1"/>
</dbReference>
<name>A0A1G2MFS3_9BACT</name>
<organism evidence="2 3">
    <name type="scientific">Candidatus Taylorbacteria bacterium RIFCSPHIGHO2_02_49_25</name>
    <dbReference type="NCBI Taxonomy" id="1802305"/>
    <lineage>
        <taxon>Bacteria</taxon>
        <taxon>Candidatus Tayloriibacteriota</taxon>
    </lineage>
</organism>
<evidence type="ECO:0000313" key="3">
    <source>
        <dbReference type="Proteomes" id="UP000176493"/>
    </source>
</evidence>
<comment type="caution">
    <text evidence="2">The sequence shown here is derived from an EMBL/GenBank/DDBJ whole genome shotgun (WGS) entry which is preliminary data.</text>
</comment>
<gene>
    <name evidence="2" type="ORF">A2W52_04375</name>
</gene>
<dbReference type="AlphaFoldDB" id="A0A1G2MFS3"/>
<dbReference type="InterPro" id="IPR042544">
    <property type="entry name" value="AdoMet_synthase_3"/>
</dbReference>
<evidence type="ECO:0000256" key="1">
    <source>
        <dbReference type="ARBA" id="ARBA00006892"/>
    </source>
</evidence>
<reference evidence="2 3" key="1">
    <citation type="journal article" date="2016" name="Nat. Commun.">
        <title>Thousands of microbial genomes shed light on interconnected biogeochemical processes in an aquifer system.</title>
        <authorList>
            <person name="Anantharaman K."/>
            <person name="Brown C.T."/>
            <person name="Hug L.A."/>
            <person name="Sharon I."/>
            <person name="Castelle C.J."/>
            <person name="Probst A.J."/>
            <person name="Thomas B.C."/>
            <person name="Singh A."/>
            <person name="Wilkins M.J."/>
            <person name="Karaoz U."/>
            <person name="Brodie E.L."/>
            <person name="Williams K.H."/>
            <person name="Hubbard S.S."/>
            <person name="Banfield J.F."/>
        </authorList>
    </citation>
    <scope>NUCLEOTIDE SEQUENCE [LARGE SCALE GENOMIC DNA]</scope>
</reference>
<accession>A0A1G2MFS3</accession>
<dbReference type="Gene3D" id="3.30.300.10">
    <property type="match status" value="1"/>
</dbReference>
<dbReference type="PANTHER" id="PTHR36697">
    <property type="entry name" value="S-ADENOSYLMETHIONINE SYNTHASE"/>
    <property type="match status" value="1"/>
</dbReference>
<dbReference type="Proteomes" id="UP000176493">
    <property type="component" value="Unassembled WGS sequence"/>
</dbReference>
<evidence type="ECO:0008006" key="4">
    <source>
        <dbReference type="Google" id="ProtNLM"/>
    </source>
</evidence>
<proteinExistence type="inferred from homology"/>
<dbReference type="Pfam" id="PF01941">
    <property type="entry name" value="AdoMet_Synthase"/>
    <property type="match status" value="1"/>
</dbReference>
<protein>
    <recommendedName>
        <fullName evidence="4">Methionine adenosyltransferase</fullName>
    </recommendedName>
</protein>
<dbReference type="Gene3D" id="3.30.300.340">
    <property type="entry name" value="S-adenosylmethionine synthetase, N-terminal domain"/>
    <property type="match status" value="1"/>
</dbReference>
<sequence>MKNLNIVSVLQLGELETEIVERKGVGHPDTIADALAENLSVAYSRYTLDHFGAILHHNFDKVSVLGGTTEVDFGNGRLTSPIRVILNGRASVRFADKDLPVRDLLETETRRFFSELFEGYINPQQDLDIHWFVSSASGPGKTKWSTGSRAHLFAPRNIAEVKGYDRLFNNDTSMGCGYAPLSSLEQAVRDLETTLNSSATKQMHPWLGTDIKVMAARIGQRCKFTICLPQIARYVPSLEVYQENIAAIRTFIEQNLKTCLPESEIFLWFNTRDDFARGDVYLTAIGSSIESGDEGIVGRGNRVNGLITPLRPMNLEGVCGKNPKYYTGKLYNVAAHRIAEHLYQETRGACEVLLVSQAGQPLVEPWQTIVRITHNQDEKRVAWIVEEELARIPDITEALLAKTIRLY</sequence>
<dbReference type="PANTHER" id="PTHR36697:SF1">
    <property type="entry name" value="S-ADENOSYLMETHIONINE SYNTHASE"/>
    <property type="match status" value="1"/>
</dbReference>
<evidence type="ECO:0000313" key="2">
    <source>
        <dbReference type="EMBL" id="OHA22727.1"/>
    </source>
</evidence>
<comment type="similarity">
    <text evidence="1">Belongs to the AdoMet synthetase 2 family.</text>
</comment>